<dbReference type="AlphaFoldDB" id="A0AAW9NHK7"/>
<proteinExistence type="predicted"/>
<feature type="transmembrane region" description="Helical" evidence="1">
    <location>
        <begin position="65"/>
        <end position="84"/>
    </location>
</feature>
<dbReference type="InterPro" id="IPR020390">
    <property type="entry name" value="Uncharacterised_YqhV"/>
</dbReference>
<organism evidence="2 3">
    <name type="scientific">Metasolibacillus meyeri</name>
    <dbReference type="NCBI Taxonomy" id="1071052"/>
    <lineage>
        <taxon>Bacteria</taxon>
        <taxon>Bacillati</taxon>
        <taxon>Bacillota</taxon>
        <taxon>Bacilli</taxon>
        <taxon>Bacillales</taxon>
        <taxon>Caryophanaceae</taxon>
        <taxon>Metasolibacillus</taxon>
    </lineage>
</organism>
<evidence type="ECO:0000313" key="3">
    <source>
        <dbReference type="Proteomes" id="UP001344888"/>
    </source>
</evidence>
<keyword evidence="3" id="KW-1185">Reference proteome</keyword>
<name>A0AAW9NHK7_9BACL</name>
<feature type="transmembrane region" description="Helical" evidence="1">
    <location>
        <begin position="6"/>
        <end position="27"/>
    </location>
</feature>
<accession>A0AAW9NHK7</accession>
<keyword evidence="1" id="KW-0472">Membrane</keyword>
<feature type="transmembrane region" description="Helical" evidence="1">
    <location>
        <begin position="36"/>
        <end position="59"/>
    </location>
</feature>
<reference evidence="2 3" key="1">
    <citation type="submission" date="2023-03" db="EMBL/GenBank/DDBJ databases">
        <title>Bacillus Genome Sequencing.</title>
        <authorList>
            <person name="Dunlap C."/>
        </authorList>
    </citation>
    <scope>NUCLEOTIDE SEQUENCE [LARGE SCALE GENOMIC DNA]</scope>
    <source>
        <strain evidence="2 3">B-59205</strain>
    </source>
</reference>
<protein>
    <submittedName>
        <fullName evidence="2">YqhV family protein</fullName>
    </submittedName>
</protein>
<keyword evidence="1" id="KW-1133">Transmembrane helix</keyword>
<gene>
    <name evidence="2" type="ORF">P9B03_01835</name>
</gene>
<dbReference type="EMBL" id="JARSFG010000003">
    <property type="protein sequence ID" value="MEC1177212.1"/>
    <property type="molecule type" value="Genomic_DNA"/>
</dbReference>
<sequence>MELALLYMIWLRILSGSIDIAAALLMYKLGNLEKAFVVNTSLALIGPIIFIVTTGIGLAGMQDKISLSKMLCLFSGILLIFISLRMK</sequence>
<evidence type="ECO:0000313" key="2">
    <source>
        <dbReference type="EMBL" id="MEC1177212.1"/>
    </source>
</evidence>
<keyword evidence="1" id="KW-0812">Transmembrane</keyword>
<dbReference type="Pfam" id="PF10942">
    <property type="entry name" value="DUF2619"/>
    <property type="match status" value="1"/>
</dbReference>
<evidence type="ECO:0000256" key="1">
    <source>
        <dbReference type="SAM" id="Phobius"/>
    </source>
</evidence>
<dbReference type="Proteomes" id="UP001344888">
    <property type="component" value="Unassembled WGS sequence"/>
</dbReference>
<comment type="caution">
    <text evidence="2">The sequence shown here is derived from an EMBL/GenBank/DDBJ whole genome shotgun (WGS) entry which is preliminary data.</text>
</comment>
<dbReference type="RefSeq" id="WP_326121468.1">
    <property type="nucleotide sequence ID" value="NZ_JARSFG010000003.1"/>
</dbReference>